<keyword evidence="3" id="KW-0732">Signal</keyword>
<keyword evidence="2" id="KW-0472">Membrane</keyword>
<feature type="transmembrane region" description="Helical" evidence="2">
    <location>
        <begin position="595"/>
        <end position="628"/>
    </location>
</feature>
<dbReference type="AlphaFoldDB" id="A0AAE0F206"/>
<proteinExistence type="predicted"/>
<feature type="region of interest" description="Disordered" evidence="1">
    <location>
        <begin position="187"/>
        <end position="207"/>
    </location>
</feature>
<keyword evidence="2" id="KW-0812">Transmembrane</keyword>
<keyword evidence="5" id="KW-1185">Reference proteome</keyword>
<name>A0AAE0F206_9CHLO</name>
<dbReference type="Proteomes" id="UP001190700">
    <property type="component" value="Unassembled WGS sequence"/>
</dbReference>
<gene>
    <name evidence="4" type="ORF">CYMTET_43067</name>
</gene>
<evidence type="ECO:0000256" key="3">
    <source>
        <dbReference type="SAM" id="SignalP"/>
    </source>
</evidence>
<dbReference type="PANTHER" id="PTHR35170">
    <property type="entry name" value="PROTEIN DD3-3"/>
    <property type="match status" value="1"/>
</dbReference>
<organism evidence="4 5">
    <name type="scientific">Cymbomonas tetramitiformis</name>
    <dbReference type="NCBI Taxonomy" id="36881"/>
    <lineage>
        <taxon>Eukaryota</taxon>
        <taxon>Viridiplantae</taxon>
        <taxon>Chlorophyta</taxon>
        <taxon>Pyramimonadophyceae</taxon>
        <taxon>Pyramimonadales</taxon>
        <taxon>Pyramimonadaceae</taxon>
        <taxon>Cymbomonas</taxon>
    </lineage>
</organism>
<feature type="compositionally biased region" description="Polar residues" evidence="1">
    <location>
        <begin position="187"/>
        <end position="206"/>
    </location>
</feature>
<reference evidence="4 5" key="1">
    <citation type="journal article" date="2015" name="Genome Biol. Evol.">
        <title>Comparative Genomics of a Bacterivorous Green Alga Reveals Evolutionary Causalities and Consequences of Phago-Mixotrophic Mode of Nutrition.</title>
        <authorList>
            <person name="Burns J.A."/>
            <person name="Paasch A."/>
            <person name="Narechania A."/>
            <person name="Kim E."/>
        </authorList>
    </citation>
    <scope>NUCLEOTIDE SEQUENCE [LARGE SCALE GENOMIC DNA]</scope>
    <source>
        <strain evidence="4 5">PLY_AMNH</strain>
    </source>
</reference>
<feature type="chain" id="PRO_5042175280" evidence="3">
    <location>
        <begin position="18"/>
        <end position="648"/>
    </location>
</feature>
<accession>A0AAE0F206</accession>
<evidence type="ECO:0000256" key="2">
    <source>
        <dbReference type="SAM" id="Phobius"/>
    </source>
</evidence>
<evidence type="ECO:0000313" key="5">
    <source>
        <dbReference type="Proteomes" id="UP001190700"/>
    </source>
</evidence>
<dbReference type="PANTHER" id="PTHR35170:SF1">
    <property type="entry name" value="PROTEIN DD3-3"/>
    <property type="match status" value="1"/>
</dbReference>
<feature type="region of interest" description="Disordered" evidence="1">
    <location>
        <begin position="143"/>
        <end position="162"/>
    </location>
</feature>
<evidence type="ECO:0000256" key="1">
    <source>
        <dbReference type="SAM" id="MobiDB-lite"/>
    </source>
</evidence>
<dbReference type="InterPro" id="IPR053320">
    <property type="entry name" value="Protein_DD3-3_O-glyco"/>
</dbReference>
<sequence>MAQFCLVYLVLLPLVASDVYLNHPRGSNNKLNEQSNNRNNANRLFDSQNNAAAGYQVGDKCEPVCHNENTNNFNSALKGAGEGVMYYYSTSILPLEWTAQHACGPEHMGPKAHCDIIIQYMCDGWQDSSSLAADLRTVEIRDGSTTNTIPDNADTGPPDTQYGMQEPYSYYQKCKTRERNKGLFTADQNMNGRNTAKNTRQDNNGNRYGYECNEERDYYPYWHPSPWIDIAVLTSNTSRCKYYQDESENVKGRGECSMSVPTPTMPNNAAACKAAGGTWTEREAHDVEKPECKEVEWSRDNHHGNGLNGYSNSYNWTVPKLEEEKACILRIRYNISTGDYDGWDMDSKFNDDLSPVKGDERKDFIDADTYSTGPLELAIDTSQFGRTFEDRTHKFIVKPRPDGDWGTIWNFNVRGRRGNIVQVYPAVEYDFVPNMLEITEGDSLHIQWTGSDANANNAGEGKARTDRSNLVELNEMNKNRPMKLEEHKLFIKDNGEPDEETISKLAYLGQDSSTFTGEACGTEQCTCDEEEDDQDDVRNCAKLNMAPAYFDLGYLFKVKKAGSFQVMSTRNNNFSNRSQKAQLKVKAKDSGLSDAAIAAIAASTVVAAAGAGVFLWWLLSTASGLLLLSKMGLRKKRQRIPTDSESGA</sequence>
<protein>
    <submittedName>
        <fullName evidence="4">Uncharacterized protein</fullName>
    </submittedName>
</protein>
<evidence type="ECO:0000313" key="4">
    <source>
        <dbReference type="EMBL" id="KAK3247435.1"/>
    </source>
</evidence>
<comment type="caution">
    <text evidence="4">The sequence shown here is derived from an EMBL/GenBank/DDBJ whole genome shotgun (WGS) entry which is preliminary data.</text>
</comment>
<dbReference type="EMBL" id="LGRX02028978">
    <property type="protein sequence ID" value="KAK3247435.1"/>
    <property type="molecule type" value="Genomic_DNA"/>
</dbReference>
<feature type="non-terminal residue" evidence="4">
    <location>
        <position position="648"/>
    </location>
</feature>
<keyword evidence="2" id="KW-1133">Transmembrane helix</keyword>
<feature type="signal peptide" evidence="3">
    <location>
        <begin position="1"/>
        <end position="17"/>
    </location>
</feature>